<dbReference type="GO" id="GO:0043565">
    <property type="term" value="F:sequence-specific DNA binding"/>
    <property type="evidence" value="ECO:0007669"/>
    <property type="project" value="InterPro"/>
</dbReference>
<dbReference type="Gene3D" id="2.60.120.10">
    <property type="entry name" value="Jelly Rolls"/>
    <property type="match status" value="1"/>
</dbReference>
<dbReference type="InterPro" id="IPR037923">
    <property type="entry name" value="HTH-like"/>
</dbReference>
<dbReference type="InterPro" id="IPR018060">
    <property type="entry name" value="HTH_AraC"/>
</dbReference>
<accession>A0A5R9GBW3</accession>
<keyword evidence="2" id="KW-0238">DNA-binding</keyword>
<dbReference type="InterPro" id="IPR009057">
    <property type="entry name" value="Homeodomain-like_sf"/>
</dbReference>
<gene>
    <name evidence="5" type="ORF">FE782_07720</name>
</gene>
<evidence type="ECO:0000256" key="3">
    <source>
        <dbReference type="ARBA" id="ARBA00023163"/>
    </source>
</evidence>
<dbReference type="InterPro" id="IPR020449">
    <property type="entry name" value="Tscrpt_reg_AraC-type_HTH"/>
</dbReference>
<dbReference type="PANTHER" id="PTHR43280:SF28">
    <property type="entry name" value="HTH-TYPE TRANSCRIPTIONAL ACTIVATOR RHAS"/>
    <property type="match status" value="1"/>
</dbReference>
<dbReference type="Proteomes" id="UP000309676">
    <property type="component" value="Unassembled WGS sequence"/>
</dbReference>
<keyword evidence="3" id="KW-0804">Transcription</keyword>
<dbReference type="EMBL" id="VCIW01000003">
    <property type="protein sequence ID" value="TLS53241.1"/>
    <property type="molecule type" value="Genomic_DNA"/>
</dbReference>
<dbReference type="InterPro" id="IPR018062">
    <property type="entry name" value="HTH_AraC-typ_CS"/>
</dbReference>
<feature type="domain" description="HTH araC/xylS-type" evidence="4">
    <location>
        <begin position="193"/>
        <end position="291"/>
    </location>
</feature>
<proteinExistence type="predicted"/>
<evidence type="ECO:0000313" key="5">
    <source>
        <dbReference type="EMBL" id="TLS53241.1"/>
    </source>
</evidence>
<keyword evidence="1" id="KW-0805">Transcription regulation</keyword>
<dbReference type="SUPFAM" id="SSF51215">
    <property type="entry name" value="Regulatory protein AraC"/>
    <property type="match status" value="1"/>
</dbReference>
<evidence type="ECO:0000256" key="1">
    <source>
        <dbReference type="ARBA" id="ARBA00023015"/>
    </source>
</evidence>
<organism evidence="5 6">
    <name type="scientific">Paenibacillus antri</name>
    <dbReference type="NCBI Taxonomy" id="2582848"/>
    <lineage>
        <taxon>Bacteria</taxon>
        <taxon>Bacillati</taxon>
        <taxon>Bacillota</taxon>
        <taxon>Bacilli</taxon>
        <taxon>Bacillales</taxon>
        <taxon>Paenibacillaceae</taxon>
        <taxon>Paenibacillus</taxon>
    </lineage>
</organism>
<keyword evidence="6" id="KW-1185">Reference proteome</keyword>
<protein>
    <submittedName>
        <fullName evidence="5">Helix-turn-helix domain-containing protein</fullName>
    </submittedName>
</protein>
<dbReference type="RefSeq" id="WP_138193482.1">
    <property type="nucleotide sequence ID" value="NZ_VCIW01000003.1"/>
</dbReference>
<dbReference type="Pfam" id="PF12833">
    <property type="entry name" value="HTH_18"/>
    <property type="match status" value="1"/>
</dbReference>
<name>A0A5R9GBW3_9BACL</name>
<dbReference type="SMART" id="SM00342">
    <property type="entry name" value="HTH_ARAC"/>
    <property type="match status" value="1"/>
</dbReference>
<evidence type="ECO:0000313" key="6">
    <source>
        <dbReference type="Proteomes" id="UP000309676"/>
    </source>
</evidence>
<evidence type="ECO:0000259" key="4">
    <source>
        <dbReference type="PROSITE" id="PS01124"/>
    </source>
</evidence>
<dbReference type="InterPro" id="IPR014710">
    <property type="entry name" value="RmlC-like_jellyroll"/>
</dbReference>
<dbReference type="AlphaFoldDB" id="A0A5R9GBW3"/>
<evidence type="ECO:0000256" key="2">
    <source>
        <dbReference type="ARBA" id="ARBA00023125"/>
    </source>
</evidence>
<dbReference type="SUPFAM" id="SSF46689">
    <property type="entry name" value="Homeodomain-like"/>
    <property type="match status" value="1"/>
</dbReference>
<dbReference type="PROSITE" id="PS01124">
    <property type="entry name" value="HTH_ARAC_FAMILY_2"/>
    <property type="match status" value="1"/>
</dbReference>
<dbReference type="PANTHER" id="PTHR43280">
    <property type="entry name" value="ARAC-FAMILY TRANSCRIPTIONAL REGULATOR"/>
    <property type="match status" value="1"/>
</dbReference>
<dbReference type="PRINTS" id="PR00032">
    <property type="entry name" value="HTHARAC"/>
</dbReference>
<comment type="caution">
    <text evidence="5">The sequence shown here is derived from an EMBL/GenBank/DDBJ whole genome shotgun (WGS) entry which is preliminary data.</text>
</comment>
<reference evidence="5 6" key="1">
    <citation type="submission" date="2019-05" db="EMBL/GenBank/DDBJ databases">
        <authorList>
            <person name="Narsing Rao M.P."/>
            <person name="Li W.J."/>
        </authorList>
    </citation>
    <scope>NUCLEOTIDE SEQUENCE [LARGE SCALE GENOMIC DNA]</scope>
    <source>
        <strain evidence="5 6">SYSU_K30003</strain>
    </source>
</reference>
<dbReference type="Pfam" id="PF02311">
    <property type="entry name" value="AraC_binding"/>
    <property type="match status" value="1"/>
</dbReference>
<dbReference type="OrthoDB" id="9803764at2"/>
<dbReference type="GO" id="GO:0003700">
    <property type="term" value="F:DNA-binding transcription factor activity"/>
    <property type="evidence" value="ECO:0007669"/>
    <property type="project" value="InterPro"/>
</dbReference>
<dbReference type="InterPro" id="IPR003313">
    <property type="entry name" value="AraC-bd"/>
</dbReference>
<dbReference type="PROSITE" id="PS00041">
    <property type="entry name" value="HTH_ARAC_FAMILY_1"/>
    <property type="match status" value="1"/>
</dbReference>
<sequence>MRKLNSSAFMKEDFPFWIARTTQGNVDEHGHDFVELVYVVRGRGRHRFDGASYDIHAGDVFIINPGETHAYSVQPGDSMEIVNCLFMPSFIPDSLLRELNVTDAMDYFYVHPFLQRDQRFNHRLNLHGEDADNVLGLLESMLREQGGAGTGFATILRLKLLELLILLSRFYKTIGRGAASPSPRQQDRTMTARRLYGYMERNYDKKLTLQSLSELFNISSRHLNRLIRRQYGKSVVDVLHDIRIGRAKRLLLDTDEKVISIASLVGYEDSSFFTRLFQRHVGCSPSRYRSLHDGEELEGGRTS</sequence>
<dbReference type="Gene3D" id="1.10.10.60">
    <property type="entry name" value="Homeodomain-like"/>
    <property type="match status" value="2"/>
</dbReference>